<name>A0ABS7PPP2_9SPHN</name>
<keyword evidence="2" id="KW-0805">Transcription regulation</keyword>
<evidence type="ECO:0000256" key="2">
    <source>
        <dbReference type="ARBA" id="ARBA00023015"/>
    </source>
</evidence>
<dbReference type="Pfam" id="PF00126">
    <property type="entry name" value="HTH_1"/>
    <property type="match status" value="1"/>
</dbReference>
<keyword evidence="4" id="KW-0804">Transcription</keyword>
<dbReference type="InterPro" id="IPR000847">
    <property type="entry name" value="LysR_HTH_N"/>
</dbReference>
<dbReference type="InterPro" id="IPR050176">
    <property type="entry name" value="LTTR"/>
</dbReference>
<proteinExistence type="inferred from homology"/>
<accession>A0ABS7PPP2</accession>
<dbReference type="SUPFAM" id="SSF53850">
    <property type="entry name" value="Periplasmic binding protein-like II"/>
    <property type="match status" value="1"/>
</dbReference>
<protein>
    <submittedName>
        <fullName evidence="6">LysR family transcriptional regulator</fullName>
    </submittedName>
</protein>
<dbReference type="Proteomes" id="UP000706039">
    <property type="component" value="Unassembled WGS sequence"/>
</dbReference>
<evidence type="ECO:0000256" key="3">
    <source>
        <dbReference type="ARBA" id="ARBA00023125"/>
    </source>
</evidence>
<keyword evidence="3" id="KW-0238">DNA-binding</keyword>
<sequence>MKINFDMDLLRTLIAFADTGSFKGASQLISRTQPTVSTQMKRLEEIVGVELFVKRGRDLAFTEKGSRFALQARQILALHDKVVDEWHHEKVTGEVRLGMPDDYAPVVLPKVLQNFASKYHTVSLDISTNTSPVLIRMLNDGQIDIAVVATTAPLEDDVVLRREEIVWVTSPDHQTHRQSPLALALFSDESPIYRATLAALQRFPEREDGSPLQFRVGVTSKSCVVLTTVAAQGYAVATMARSVVPDGLRILTEADGFPQLGQIALVLRGTPDSQSLATSHLAQEILDFFKAVPPAE</sequence>
<dbReference type="InterPro" id="IPR036388">
    <property type="entry name" value="WH-like_DNA-bd_sf"/>
</dbReference>
<gene>
    <name evidence="6" type="ORF">K7G82_13340</name>
</gene>
<dbReference type="PROSITE" id="PS50931">
    <property type="entry name" value="HTH_LYSR"/>
    <property type="match status" value="1"/>
</dbReference>
<dbReference type="Gene3D" id="1.10.10.10">
    <property type="entry name" value="Winged helix-like DNA-binding domain superfamily/Winged helix DNA-binding domain"/>
    <property type="match status" value="1"/>
</dbReference>
<evidence type="ECO:0000313" key="7">
    <source>
        <dbReference type="Proteomes" id="UP000706039"/>
    </source>
</evidence>
<dbReference type="InterPro" id="IPR005119">
    <property type="entry name" value="LysR_subst-bd"/>
</dbReference>
<dbReference type="RefSeq" id="WP_222990398.1">
    <property type="nucleotide sequence ID" value="NZ_JAINVV010000005.1"/>
</dbReference>
<dbReference type="Gene3D" id="3.40.190.10">
    <property type="entry name" value="Periplasmic binding protein-like II"/>
    <property type="match status" value="2"/>
</dbReference>
<evidence type="ECO:0000313" key="6">
    <source>
        <dbReference type="EMBL" id="MBY8823284.1"/>
    </source>
</evidence>
<comment type="similarity">
    <text evidence="1">Belongs to the LysR transcriptional regulatory family.</text>
</comment>
<dbReference type="PRINTS" id="PR00039">
    <property type="entry name" value="HTHLYSR"/>
</dbReference>
<dbReference type="SUPFAM" id="SSF46785">
    <property type="entry name" value="Winged helix' DNA-binding domain"/>
    <property type="match status" value="1"/>
</dbReference>
<evidence type="ECO:0000259" key="5">
    <source>
        <dbReference type="PROSITE" id="PS50931"/>
    </source>
</evidence>
<organism evidence="6 7">
    <name type="scientific">Sphingomonas colocasiae</name>
    <dbReference type="NCBI Taxonomy" id="1848973"/>
    <lineage>
        <taxon>Bacteria</taxon>
        <taxon>Pseudomonadati</taxon>
        <taxon>Pseudomonadota</taxon>
        <taxon>Alphaproteobacteria</taxon>
        <taxon>Sphingomonadales</taxon>
        <taxon>Sphingomonadaceae</taxon>
        <taxon>Sphingomonas</taxon>
    </lineage>
</organism>
<evidence type="ECO:0000256" key="4">
    <source>
        <dbReference type="ARBA" id="ARBA00023163"/>
    </source>
</evidence>
<comment type="caution">
    <text evidence="6">The sequence shown here is derived from an EMBL/GenBank/DDBJ whole genome shotgun (WGS) entry which is preliminary data.</text>
</comment>
<dbReference type="PANTHER" id="PTHR30579:SF7">
    <property type="entry name" value="HTH-TYPE TRANSCRIPTIONAL REGULATOR LRHA-RELATED"/>
    <property type="match status" value="1"/>
</dbReference>
<dbReference type="Pfam" id="PF03466">
    <property type="entry name" value="LysR_substrate"/>
    <property type="match status" value="1"/>
</dbReference>
<dbReference type="PANTHER" id="PTHR30579">
    <property type="entry name" value="TRANSCRIPTIONAL REGULATOR"/>
    <property type="match status" value="1"/>
</dbReference>
<reference evidence="6 7" key="1">
    <citation type="submission" date="2021-08" db="EMBL/GenBank/DDBJ databases">
        <authorList>
            <person name="Tuo L."/>
        </authorList>
    </citation>
    <scope>NUCLEOTIDE SEQUENCE [LARGE SCALE GENOMIC DNA]</scope>
    <source>
        <strain evidence="6 7">JCM 31229</strain>
    </source>
</reference>
<dbReference type="EMBL" id="JAINVV010000005">
    <property type="protein sequence ID" value="MBY8823284.1"/>
    <property type="molecule type" value="Genomic_DNA"/>
</dbReference>
<evidence type="ECO:0000256" key="1">
    <source>
        <dbReference type="ARBA" id="ARBA00009437"/>
    </source>
</evidence>
<keyword evidence="7" id="KW-1185">Reference proteome</keyword>
<feature type="domain" description="HTH lysR-type" evidence="5">
    <location>
        <begin position="5"/>
        <end position="62"/>
    </location>
</feature>
<dbReference type="InterPro" id="IPR036390">
    <property type="entry name" value="WH_DNA-bd_sf"/>
</dbReference>